<dbReference type="AlphaFoldDB" id="A0A3N0GU83"/>
<protein>
    <submittedName>
        <fullName evidence="10">Glycosyltransferase</fullName>
    </submittedName>
</protein>
<comment type="caution">
    <text evidence="10">The sequence shown here is derived from an EMBL/GenBank/DDBJ whole genome shotgun (WGS) entry which is preliminary data.</text>
</comment>
<dbReference type="GO" id="GO:0005886">
    <property type="term" value="C:plasma membrane"/>
    <property type="evidence" value="ECO:0007669"/>
    <property type="project" value="TreeGrafter"/>
</dbReference>
<feature type="transmembrane region" description="Helical" evidence="8">
    <location>
        <begin position="69"/>
        <end position="88"/>
    </location>
</feature>
<feature type="transmembrane region" description="Helical" evidence="8">
    <location>
        <begin position="505"/>
        <end position="525"/>
    </location>
</feature>
<dbReference type="Pfam" id="PF13632">
    <property type="entry name" value="Glyco_trans_2_3"/>
    <property type="match status" value="1"/>
</dbReference>
<evidence type="ECO:0000256" key="8">
    <source>
        <dbReference type="SAM" id="Phobius"/>
    </source>
</evidence>
<organism evidence="10 11">
    <name type="scientific">Nocardioides pocheonensis</name>
    <dbReference type="NCBI Taxonomy" id="661485"/>
    <lineage>
        <taxon>Bacteria</taxon>
        <taxon>Bacillati</taxon>
        <taxon>Actinomycetota</taxon>
        <taxon>Actinomycetes</taxon>
        <taxon>Propionibacteriales</taxon>
        <taxon>Nocardioidaceae</taxon>
        <taxon>Nocardioides</taxon>
    </lineage>
</organism>
<keyword evidence="4 8" id="KW-0812">Transmembrane</keyword>
<dbReference type="Proteomes" id="UP000279994">
    <property type="component" value="Unassembled WGS sequence"/>
</dbReference>
<dbReference type="PANTHER" id="PTHR43867:SF4">
    <property type="entry name" value="BETA-(1-3)-GLUCOSYL TRANSFERASE"/>
    <property type="match status" value="1"/>
</dbReference>
<keyword evidence="11" id="KW-1185">Reference proteome</keyword>
<feature type="transmembrane region" description="Helical" evidence="8">
    <location>
        <begin position="122"/>
        <end position="144"/>
    </location>
</feature>
<keyword evidence="5 8" id="KW-1133">Transmembrane helix</keyword>
<evidence type="ECO:0000256" key="5">
    <source>
        <dbReference type="ARBA" id="ARBA00022989"/>
    </source>
</evidence>
<feature type="region of interest" description="Disordered" evidence="7">
    <location>
        <begin position="691"/>
        <end position="799"/>
    </location>
</feature>
<evidence type="ECO:0000313" key="11">
    <source>
        <dbReference type="Proteomes" id="UP000279994"/>
    </source>
</evidence>
<dbReference type="InterPro" id="IPR050321">
    <property type="entry name" value="Glycosyltr_2/OpgH_subfam"/>
</dbReference>
<dbReference type="Gene3D" id="3.90.550.10">
    <property type="entry name" value="Spore Coat Polysaccharide Biosynthesis Protein SpsA, Chain A"/>
    <property type="match status" value="1"/>
</dbReference>
<reference evidence="10 11" key="1">
    <citation type="submission" date="2018-11" db="EMBL/GenBank/DDBJ databases">
        <authorList>
            <person name="Li F."/>
        </authorList>
    </citation>
    <scope>NUCLEOTIDE SEQUENCE [LARGE SCALE GENOMIC DNA]</scope>
    <source>
        <strain evidence="10 11">Gsoil 818</strain>
    </source>
</reference>
<accession>A0A3N0GU83</accession>
<feature type="transmembrane region" description="Helical" evidence="8">
    <location>
        <begin position="472"/>
        <end position="493"/>
    </location>
</feature>
<dbReference type="GO" id="GO:0016758">
    <property type="term" value="F:hexosyltransferase activity"/>
    <property type="evidence" value="ECO:0007669"/>
    <property type="project" value="TreeGrafter"/>
</dbReference>
<evidence type="ECO:0000256" key="1">
    <source>
        <dbReference type="ARBA" id="ARBA00004141"/>
    </source>
</evidence>
<evidence type="ECO:0000256" key="4">
    <source>
        <dbReference type="ARBA" id="ARBA00022692"/>
    </source>
</evidence>
<dbReference type="SUPFAM" id="SSF53448">
    <property type="entry name" value="Nucleotide-diphospho-sugar transferases"/>
    <property type="match status" value="1"/>
</dbReference>
<feature type="transmembrane region" description="Helical" evidence="8">
    <location>
        <begin position="94"/>
        <end position="110"/>
    </location>
</feature>
<evidence type="ECO:0000259" key="9">
    <source>
        <dbReference type="Pfam" id="PF13632"/>
    </source>
</evidence>
<gene>
    <name evidence="10" type="ORF">EFL26_05950</name>
</gene>
<evidence type="ECO:0000313" key="10">
    <source>
        <dbReference type="EMBL" id="RNM15728.1"/>
    </source>
</evidence>
<feature type="compositionally biased region" description="Low complexity" evidence="7">
    <location>
        <begin position="714"/>
        <end position="789"/>
    </location>
</feature>
<keyword evidence="2" id="KW-0328">Glycosyltransferase</keyword>
<evidence type="ECO:0000256" key="7">
    <source>
        <dbReference type="SAM" id="MobiDB-lite"/>
    </source>
</evidence>
<feature type="transmembrane region" description="Helical" evidence="8">
    <location>
        <begin position="617"/>
        <end position="637"/>
    </location>
</feature>
<feature type="domain" description="Glycosyltransferase 2-like" evidence="9">
    <location>
        <begin position="304"/>
        <end position="516"/>
    </location>
</feature>
<dbReference type="InterPro" id="IPR029044">
    <property type="entry name" value="Nucleotide-diphossugar_trans"/>
</dbReference>
<dbReference type="PANTHER" id="PTHR43867">
    <property type="entry name" value="CELLULOSE SYNTHASE CATALYTIC SUBUNIT A [UDP-FORMING]"/>
    <property type="match status" value="1"/>
</dbReference>
<feature type="transmembrane region" description="Helical" evidence="8">
    <location>
        <begin position="667"/>
        <end position="689"/>
    </location>
</feature>
<evidence type="ECO:0000256" key="2">
    <source>
        <dbReference type="ARBA" id="ARBA00022676"/>
    </source>
</evidence>
<dbReference type="InterPro" id="IPR001173">
    <property type="entry name" value="Glyco_trans_2-like"/>
</dbReference>
<evidence type="ECO:0000256" key="6">
    <source>
        <dbReference type="ARBA" id="ARBA00023136"/>
    </source>
</evidence>
<feature type="transmembrane region" description="Helical" evidence="8">
    <location>
        <begin position="36"/>
        <end position="57"/>
    </location>
</feature>
<dbReference type="EMBL" id="RJSF01000019">
    <property type="protein sequence ID" value="RNM15728.1"/>
    <property type="molecule type" value="Genomic_DNA"/>
</dbReference>
<keyword evidence="3 10" id="KW-0808">Transferase</keyword>
<feature type="transmembrane region" description="Helical" evidence="8">
    <location>
        <begin position="150"/>
        <end position="175"/>
    </location>
</feature>
<name>A0A3N0GU83_9ACTN</name>
<proteinExistence type="predicted"/>
<comment type="subcellular location">
    <subcellularLocation>
        <location evidence="1">Membrane</location>
        <topology evidence="1">Multi-pass membrane protein</topology>
    </subcellularLocation>
</comment>
<sequence length="799" mass="84674">MRSSAMRTGSMGAAYDPTTCTRFRGTVSREGPLSALIAQLLVTALALAVAATASLFVGRAARPRLRNGYRALLGAGLAAGTALAGGALGGAGPWRSLVVATVLALAVAGFGPSARPWVLRGLLAWSLTVVAAAAYLASVALWIAESGLGPAALVGGALLWVLQLFLCLVALAQLWETVEALARWDWQRRGETDREVAAASGRRSGPFVSLHLPTHHEPPELVIETLRHLLELEYDDLEVLVVDHGTDDPELWRPVERFCRADERLGFFHLDDRPGHRSRALNVALEKVDPRTQLVGVLEAGLEVEPDFLSRCVPLFADEDLAFVQTSRDHRSWNLDPYFRGLDRFHAASCDVPQRSRNERDSAMFTGAMGLVSRDALVEAGGWDELCATEAPELGLRLLQAGWSGLHVDRSFGRWTMPPTFEALKRQRYRWCLGGVQVLRRHWRSLLPGSRTETNRLTPAQRWTHLAGGLRWFGDLAALLLTVLLLVGALDALAGDGRFVRRFGAPLLLGVFCVFLTWARSVALLRRTTGTGRRGALGAFGLSLALGWVGASASVRAALAREPLSLPTPEPNRAATWRASLRGNLVETGLAALCLAGGLAGLAAAATGSPTGLGVGLLLLAQGVAYAAAPLSSLAAARAELTPELRRLREMSPVRTRLAPGGRRRRVGPVLVAGAATVAVLLVGARAGAPPLGGPPGTRHDSAGTSAHVSAPALGPTPSVGSPLSPLSPLLTSRTTRTSPPATSVPVPGTTALARPTPTRTPTTPVALTSQPTPTLSPTRAHGRPTTLPTKPPRTKKPH</sequence>
<evidence type="ECO:0000256" key="3">
    <source>
        <dbReference type="ARBA" id="ARBA00022679"/>
    </source>
</evidence>
<keyword evidence="6 8" id="KW-0472">Membrane</keyword>